<dbReference type="Pfam" id="PF01551">
    <property type="entry name" value="Peptidase_M23"/>
    <property type="match status" value="1"/>
</dbReference>
<dbReference type="CDD" id="cd12797">
    <property type="entry name" value="M23_peptidase"/>
    <property type="match status" value="1"/>
</dbReference>
<dbReference type="OrthoDB" id="5245088at2"/>
<evidence type="ECO:0000313" key="5">
    <source>
        <dbReference type="Proteomes" id="UP000320876"/>
    </source>
</evidence>
<dbReference type="InterPro" id="IPR016047">
    <property type="entry name" value="M23ase_b-sheet_dom"/>
</dbReference>
<protein>
    <submittedName>
        <fullName evidence="4">Peptidase M23-like protein</fullName>
    </submittedName>
</protein>
<evidence type="ECO:0000256" key="2">
    <source>
        <dbReference type="SAM" id="MobiDB-lite"/>
    </source>
</evidence>
<feature type="compositionally biased region" description="Low complexity" evidence="2">
    <location>
        <begin position="74"/>
        <end position="90"/>
    </location>
</feature>
<feature type="region of interest" description="Disordered" evidence="2">
    <location>
        <begin position="50"/>
        <end position="69"/>
    </location>
</feature>
<keyword evidence="5" id="KW-1185">Reference proteome</keyword>
<dbReference type="GO" id="GO:0004222">
    <property type="term" value="F:metalloendopeptidase activity"/>
    <property type="evidence" value="ECO:0007669"/>
    <property type="project" value="TreeGrafter"/>
</dbReference>
<dbReference type="PANTHER" id="PTHR21666:SF289">
    <property type="entry name" value="L-ALA--D-GLU ENDOPEPTIDASE"/>
    <property type="match status" value="1"/>
</dbReference>
<reference evidence="4 5" key="1">
    <citation type="submission" date="2019-06" db="EMBL/GenBank/DDBJ databases">
        <title>Sequencing the genomes of 1000 actinobacteria strains.</title>
        <authorList>
            <person name="Klenk H.-P."/>
        </authorList>
    </citation>
    <scope>NUCLEOTIDE SEQUENCE [LARGE SCALE GENOMIC DNA]</scope>
    <source>
        <strain evidence="4 5">DSM 45679</strain>
    </source>
</reference>
<evidence type="ECO:0000313" key="4">
    <source>
        <dbReference type="EMBL" id="TQJ02302.1"/>
    </source>
</evidence>
<feature type="region of interest" description="Disordered" evidence="2">
    <location>
        <begin position="74"/>
        <end position="107"/>
    </location>
</feature>
<name>A0A542DGW4_AMYCI</name>
<accession>A0A542DGW4</accession>
<feature type="region of interest" description="Disordered" evidence="2">
    <location>
        <begin position="1"/>
        <end position="26"/>
    </location>
</feature>
<proteinExistence type="predicted"/>
<evidence type="ECO:0000256" key="1">
    <source>
        <dbReference type="ARBA" id="ARBA00022729"/>
    </source>
</evidence>
<dbReference type="PANTHER" id="PTHR21666">
    <property type="entry name" value="PEPTIDASE-RELATED"/>
    <property type="match status" value="1"/>
</dbReference>
<dbReference type="AlphaFoldDB" id="A0A542DGW4"/>
<dbReference type="RefSeq" id="WP_141997192.1">
    <property type="nucleotide sequence ID" value="NZ_VFML01000001.1"/>
</dbReference>
<sequence length="244" mass="25235">MTIVAIHPTSSPRRAAGRHRRTGRRRPPYRLLPVLLVVAALILSCAAAATGRAGPSPPPGSSDAPVSSAPVAPADLVAHSGSPTAAGAAPRPRPGSLPSPRGRLEPRFGWPLEPAPPPLVRPFEPPAHPYGPGHRGVDLGAEPGQRVLAVEQGFVVFAGPVAGRGVVSIDHDGGLRSTYEPLEPTVSAGDQVYAGQAIGTVTAGHPECTMTACLHWGVRRGAEYLNPVYLVEPAGALRLKPWAG</sequence>
<organism evidence="4 5">
    <name type="scientific">Amycolatopsis cihanbeyliensis</name>
    <dbReference type="NCBI Taxonomy" id="1128664"/>
    <lineage>
        <taxon>Bacteria</taxon>
        <taxon>Bacillati</taxon>
        <taxon>Actinomycetota</taxon>
        <taxon>Actinomycetes</taxon>
        <taxon>Pseudonocardiales</taxon>
        <taxon>Pseudonocardiaceae</taxon>
        <taxon>Amycolatopsis</taxon>
    </lineage>
</organism>
<keyword evidence="1" id="KW-0732">Signal</keyword>
<feature type="compositionally biased region" description="Basic residues" evidence="2">
    <location>
        <begin position="15"/>
        <end position="26"/>
    </location>
</feature>
<dbReference type="Proteomes" id="UP000320876">
    <property type="component" value="Unassembled WGS sequence"/>
</dbReference>
<feature type="domain" description="M23ase beta-sheet core" evidence="3">
    <location>
        <begin position="133"/>
        <end position="227"/>
    </location>
</feature>
<dbReference type="EMBL" id="VFML01000001">
    <property type="protein sequence ID" value="TQJ02302.1"/>
    <property type="molecule type" value="Genomic_DNA"/>
</dbReference>
<gene>
    <name evidence="4" type="ORF">FB471_2026</name>
</gene>
<comment type="caution">
    <text evidence="4">The sequence shown here is derived from an EMBL/GenBank/DDBJ whole genome shotgun (WGS) entry which is preliminary data.</text>
</comment>
<dbReference type="SUPFAM" id="SSF51261">
    <property type="entry name" value="Duplicated hybrid motif"/>
    <property type="match status" value="1"/>
</dbReference>
<dbReference type="InterPro" id="IPR050570">
    <property type="entry name" value="Cell_wall_metabolism_enzyme"/>
</dbReference>
<evidence type="ECO:0000259" key="3">
    <source>
        <dbReference type="Pfam" id="PF01551"/>
    </source>
</evidence>
<dbReference type="InterPro" id="IPR011055">
    <property type="entry name" value="Dup_hybrid_motif"/>
</dbReference>
<dbReference type="Gene3D" id="2.70.70.10">
    <property type="entry name" value="Glucose Permease (Domain IIA)"/>
    <property type="match status" value="1"/>
</dbReference>